<gene>
    <name evidence="3" type="ORF">HRI_000667400</name>
</gene>
<evidence type="ECO:0000313" key="4">
    <source>
        <dbReference type="Proteomes" id="UP001165190"/>
    </source>
</evidence>
<sequence>MTNPSDVTAVPANTVETRSDKAKRASSRDAISSLQDIVTQLETSSKESTKRADHVDDRLKELENRGDHRKEDFQKLFDEAVENLELQNGSLKAELIDLKEVVSVLKSELSIYKSAVTNGVIASPSSGLADVPKPRLFKGARSTQEVENFLWGLEQNFKASGIMTDVDKVSTTSIYLADLTLLWWRHRCSDEKRGAHPWRLGLVFKRNSSNNSTPQMPKRRPDPSLGNSSKKGRSEIMCGSLASCNSKFPI</sequence>
<reference evidence="3" key="1">
    <citation type="submission" date="2023-05" db="EMBL/GenBank/DDBJ databases">
        <title>Genome and transcriptome analyses reveal genes involved in the formation of fine ridges on petal epidermal cells in Hibiscus trionum.</title>
        <authorList>
            <person name="Koshimizu S."/>
            <person name="Masuda S."/>
            <person name="Ishii T."/>
            <person name="Shirasu K."/>
            <person name="Hoshino A."/>
            <person name="Arita M."/>
        </authorList>
    </citation>
    <scope>NUCLEOTIDE SEQUENCE</scope>
    <source>
        <strain evidence="3">Hamamatsu line</strain>
    </source>
</reference>
<comment type="caution">
    <text evidence="3">The sequence shown here is derived from an EMBL/GenBank/DDBJ whole genome shotgun (WGS) entry which is preliminary data.</text>
</comment>
<name>A0A9W7LN45_HIBTR</name>
<keyword evidence="4" id="KW-1185">Reference proteome</keyword>
<dbReference type="OrthoDB" id="10255522at2759"/>
<dbReference type="EMBL" id="BSYR01000007">
    <property type="protein sequence ID" value="GMI69981.1"/>
    <property type="molecule type" value="Genomic_DNA"/>
</dbReference>
<feature type="region of interest" description="Disordered" evidence="2">
    <location>
        <begin position="207"/>
        <end position="234"/>
    </location>
</feature>
<accession>A0A9W7LN45</accession>
<dbReference type="Proteomes" id="UP001165190">
    <property type="component" value="Unassembled WGS sequence"/>
</dbReference>
<dbReference type="AlphaFoldDB" id="A0A9W7LN45"/>
<evidence type="ECO:0000256" key="2">
    <source>
        <dbReference type="SAM" id="MobiDB-lite"/>
    </source>
</evidence>
<feature type="coiled-coil region" evidence="1">
    <location>
        <begin position="45"/>
        <end position="101"/>
    </location>
</feature>
<keyword evidence="1" id="KW-0175">Coiled coil</keyword>
<evidence type="ECO:0000313" key="3">
    <source>
        <dbReference type="EMBL" id="GMI69981.1"/>
    </source>
</evidence>
<proteinExistence type="predicted"/>
<feature type="compositionally biased region" description="Basic and acidic residues" evidence="2">
    <location>
        <begin position="17"/>
        <end position="27"/>
    </location>
</feature>
<organism evidence="3 4">
    <name type="scientific">Hibiscus trionum</name>
    <name type="common">Flower of an hour</name>
    <dbReference type="NCBI Taxonomy" id="183268"/>
    <lineage>
        <taxon>Eukaryota</taxon>
        <taxon>Viridiplantae</taxon>
        <taxon>Streptophyta</taxon>
        <taxon>Embryophyta</taxon>
        <taxon>Tracheophyta</taxon>
        <taxon>Spermatophyta</taxon>
        <taxon>Magnoliopsida</taxon>
        <taxon>eudicotyledons</taxon>
        <taxon>Gunneridae</taxon>
        <taxon>Pentapetalae</taxon>
        <taxon>rosids</taxon>
        <taxon>malvids</taxon>
        <taxon>Malvales</taxon>
        <taxon>Malvaceae</taxon>
        <taxon>Malvoideae</taxon>
        <taxon>Hibiscus</taxon>
    </lineage>
</organism>
<evidence type="ECO:0000256" key="1">
    <source>
        <dbReference type="SAM" id="Coils"/>
    </source>
</evidence>
<protein>
    <submittedName>
        <fullName evidence="3">Uncharacterized protein</fullName>
    </submittedName>
</protein>
<feature type="region of interest" description="Disordered" evidence="2">
    <location>
        <begin position="1"/>
        <end position="31"/>
    </location>
</feature>